<name>A0A926EF31_9FIRM</name>
<evidence type="ECO:0000313" key="3">
    <source>
        <dbReference type="Proteomes" id="UP000655830"/>
    </source>
</evidence>
<dbReference type="Proteomes" id="UP000655830">
    <property type="component" value="Unassembled WGS sequence"/>
</dbReference>
<sequence length="151" mass="17515">MKLTINQSLNQGETEVIINCNVIDARLQHLIDYIRQYSFSLEGRIGDEVYSIALEDIYYIDCVDGKTFLYSQEQVYESKERLNTLEEKLGSTSFTRISKNCILNCMYLKSVSPLWNHRMEATLVSGEKLVITRNYIGSLKEKLEMGRFKHA</sequence>
<dbReference type="PANTHER" id="PTHR37299:SF4">
    <property type="entry name" value="TRANSCRIPTIONAL REGULATOR"/>
    <property type="match status" value="1"/>
</dbReference>
<dbReference type="GO" id="GO:0000156">
    <property type="term" value="F:phosphorelay response regulator activity"/>
    <property type="evidence" value="ECO:0007669"/>
    <property type="project" value="InterPro"/>
</dbReference>
<dbReference type="AlphaFoldDB" id="A0A926EF31"/>
<dbReference type="PROSITE" id="PS50930">
    <property type="entry name" value="HTH_LYTTR"/>
    <property type="match status" value="1"/>
</dbReference>
<organism evidence="2 3">
    <name type="scientific">Zhenhengia yiwuensis</name>
    <dbReference type="NCBI Taxonomy" id="2763666"/>
    <lineage>
        <taxon>Bacteria</taxon>
        <taxon>Bacillati</taxon>
        <taxon>Bacillota</taxon>
        <taxon>Clostridia</taxon>
        <taxon>Lachnospirales</taxon>
        <taxon>Lachnospiraceae</taxon>
        <taxon>Zhenhengia</taxon>
    </lineage>
</organism>
<evidence type="ECO:0000259" key="1">
    <source>
        <dbReference type="PROSITE" id="PS50930"/>
    </source>
</evidence>
<evidence type="ECO:0000313" key="2">
    <source>
        <dbReference type="EMBL" id="MBC8578369.1"/>
    </source>
</evidence>
<dbReference type="GO" id="GO:0003677">
    <property type="term" value="F:DNA binding"/>
    <property type="evidence" value="ECO:0007669"/>
    <property type="project" value="UniProtKB-KW"/>
</dbReference>
<proteinExistence type="predicted"/>
<dbReference type="PANTHER" id="PTHR37299">
    <property type="entry name" value="TRANSCRIPTIONAL REGULATOR-RELATED"/>
    <property type="match status" value="1"/>
</dbReference>
<keyword evidence="2" id="KW-0238">DNA-binding</keyword>
<dbReference type="Pfam" id="PF04397">
    <property type="entry name" value="LytTR"/>
    <property type="match status" value="1"/>
</dbReference>
<reference evidence="2" key="1">
    <citation type="submission" date="2020-08" db="EMBL/GenBank/DDBJ databases">
        <title>Genome public.</title>
        <authorList>
            <person name="Liu C."/>
            <person name="Sun Q."/>
        </authorList>
    </citation>
    <scope>NUCLEOTIDE SEQUENCE</scope>
    <source>
        <strain evidence="2">NSJ-12</strain>
    </source>
</reference>
<feature type="domain" description="HTH LytTR-type" evidence="1">
    <location>
        <begin position="41"/>
        <end position="145"/>
    </location>
</feature>
<dbReference type="Gene3D" id="2.40.50.1020">
    <property type="entry name" value="LytTr DNA-binding domain"/>
    <property type="match status" value="1"/>
</dbReference>
<dbReference type="RefSeq" id="WP_249331367.1">
    <property type="nucleotide sequence ID" value="NZ_JACRSY010000003.1"/>
</dbReference>
<accession>A0A926EF31</accession>
<dbReference type="EMBL" id="JACRSY010000003">
    <property type="protein sequence ID" value="MBC8578369.1"/>
    <property type="molecule type" value="Genomic_DNA"/>
</dbReference>
<dbReference type="InterPro" id="IPR046947">
    <property type="entry name" value="LytR-like"/>
</dbReference>
<protein>
    <submittedName>
        <fullName evidence="2">LytTR family transcriptional regulator DNA-binding domain-containing protein</fullName>
    </submittedName>
</protein>
<gene>
    <name evidence="2" type="ORF">H8718_02275</name>
</gene>
<keyword evidence="3" id="KW-1185">Reference proteome</keyword>
<dbReference type="InterPro" id="IPR007492">
    <property type="entry name" value="LytTR_DNA-bd_dom"/>
</dbReference>
<dbReference type="SMART" id="SM00850">
    <property type="entry name" value="LytTR"/>
    <property type="match status" value="1"/>
</dbReference>
<comment type="caution">
    <text evidence="2">The sequence shown here is derived from an EMBL/GenBank/DDBJ whole genome shotgun (WGS) entry which is preliminary data.</text>
</comment>